<dbReference type="SMART" id="SM00298">
    <property type="entry name" value="CHROMO"/>
    <property type="match status" value="1"/>
</dbReference>
<feature type="domain" description="Chromo" evidence="3">
    <location>
        <begin position="4"/>
        <end position="65"/>
    </location>
</feature>
<evidence type="ECO:0000259" key="3">
    <source>
        <dbReference type="PROSITE" id="PS50013"/>
    </source>
</evidence>
<proteinExistence type="predicted"/>
<dbReference type="SMART" id="SM00300">
    <property type="entry name" value="ChSh"/>
    <property type="match status" value="1"/>
</dbReference>
<evidence type="ECO:0000256" key="1">
    <source>
        <dbReference type="ARBA" id="ARBA00004123"/>
    </source>
</evidence>
<dbReference type="EMBL" id="LN729366">
    <property type="protein sequence ID" value="CEP13160.1"/>
    <property type="molecule type" value="Genomic_DNA"/>
</dbReference>
<dbReference type="AlphaFoldDB" id="A0A0B7NCQ3"/>
<sequence length="146" mass="17673">MIEDLPEYIIKERKGQDGETMYYVKWIGCDHEGNTWEGEEKMLLEWPTAVYKYKTDLQYNQSKRPKLKLPSEEEIFKYTKSVYDWEAAIDSIEYVEKSKIPGLLVYINWRNGYKSVHHSTEVYAKCPQKMIEYYEKYFKFAKIYED</sequence>
<name>A0A0B7NCQ3_9FUNG</name>
<organism evidence="4 5">
    <name type="scientific">Parasitella parasitica</name>
    <dbReference type="NCBI Taxonomy" id="35722"/>
    <lineage>
        <taxon>Eukaryota</taxon>
        <taxon>Fungi</taxon>
        <taxon>Fungi incertae sedis</taxon>
        <taxon>Mucoromycota</taxon>
        <taxon>Mucoromycotina</taxon>
        <taxon>Mucoromycetes</taxon>
        <taxon>Mucorales</taxon>
        <taxon>Mucorineae</taxon>
        <taxon>Mucoraceae</taxon>
        <taxon>Parasitella</taxon>
    </lineage>
</organism>
<evidence type="ECO:0000313" key="4">
    <source>
        <dbReference type="EMBL" id="CEP13160.1"/>
    </source>
</evidence>
<reference evidence="4 5" key="1">
    <citation type="submission" date="2014-09" db="EMBL/GenBank/DDBJ databases">
        <authorList>
            <person name="Ellenberger Sabrina"/>
        </authorList>
    </citation>
    <scope>NUCLEOTIDE SEQUENCE [LARGE SCALE GENOMIC DNA]</scope>
    <source>
        <strain evidence="4 5">CBS 412.66</strain>
    </source>
</reference>
<evidence type="ECO:0000313" key="5">
    <source>
        <dbReference type="Proteomes" id="UP000054107"/>
    </source>
</evidence>
<dbReference type="InterPro" id="IPR023780">
    <property type="entry name" value="Chromo_domain"/>
</dbReference>
<keyword evidence="5" id="KW-1185">Reference proteome</keyword>
<dbReference type="STRING" id="35722.A0A0B7NCQ3"/>
<dbReference type="Proteomes" id="UP000054107">
    <property type="component" value="Unassembled WGS sequence"/>
</dbReference>
<comment type="subcellular location">
    <subcellularLocation>
        <location evidence="1">Nucleus</location>
    </subcellularLocation>
</comment>
<dbReference type="PROSITE" id="PS50013">
    <property type="entry name" value="CHROMO_2"/>
    <property type="match status" value="1"/>
</dbReference>
<gene>
    <name evidence="4" type="primary">PARPA_07209.1 scaffold 26768</name>
</gene>
<dbReference type="Pfam" id="PF01393">
    <property type="entry name" value="Chromo_shadow"/>
    <property type="match status" value="1"/>
</dbReference>
<dbReference type="SUPFAM" id="SSF54160">
    <property type="entry name" value="Chromo domain-like"/>
    <property type="match status" value="2"/>
</dbReference>
<dbReference type="InterPro" id="IPR000953">
    <property type="entry name" value="Chromo/chromo_shadow_dom"/>
</dbReference>
<dbReference type="InterPro" id="IPR008251">
    <property type="entry name" value="Chromo_shadow_dom"/>
</dbReference>
<dbReference type="InterPro" id="IPR016197">
    <property type="entry name" value="Chromo-like_dom_sf"/>
</dbReference>
<dbReference type="Pfam" id="PF00385">
    <property type="entry name" value="Chromo"/>
    <property type="match status" value="1"/>
</dbReference>
<evidence type="ECO:0000256" key="2">
    <source>
        <dbReference type="ARBA" id="ARBA00023242"/>
    </source>
</evidence>
<protein>
    <recommendedName>
        <fullName evidence="3">Chromo domain-containing protein</fullName>
    </recommendedName>
</protein>
<dbReference type="Gene3D" id="2.40.50.40">
    <property type="match status" value="2"/>
</dbReference>
<dbReference type="GO" id="GO:0005634">
    <property type="term" value="C:nucleus"/>
    <property type="evidence" value="ECO:0007669"/>
    <property type="project" value="UniProtKB-SubCell"/>
</dbReference>
<accession>A0A0B7NCQ3</accession>
<keyword evidence="2" id="KW-0539">Nucleus</keyword>
<dbReference type="OrthoDB" id="433924at2759"/>